<feature type="transmembrane region" description="Helical" evidence="5">
    <location>
        <begin position="548"/>
        <end position="566"/>
    </location>
</feature>
<dbReference type="EMBL" id="FXAG01000011">
    <property type="protein sequence ID" value="SMF26807.1"/>
    <property type="molecule type" value="Genomic_DNA"/>
</dbReference>
<feature type="transmembrane region" description="Helical" evidence="5">
    <location>
        <begin position="477"/>
        <end position="502"/>
    </location>
</feature>
<keyword evidence="3 5" id="KW-1133">Transmembrane helix</keyword>
<organism evidence="6 7">
    <name type="scientific">Pseudogulbenkiania subflava DSM 22618</name>
    <dbReference type="NCBI Taxonomy" id="1123014"/>
    <lineage>
        <taxon>Bacteria</taxon>
        <taxon>Pseudomonadati</taxon>
        <taxon>Pseudomonadota</taxon>
        <taxon>Betaproteobacteria</taxon>
        <taxon>Neisseriales</taxon>
        <taxon>Chromobacteriaceae</taxon>
        <taxon>Pseudogulbenkiania</taxon>
    </lineage>
</organism>
<reference evidence="7" key="1">
    <citation type="submission" date="2017-04" db="EMBL/GenBank/DDBJ databases">
        <authorList>
            <person name="Varghese N."/>
            <person name="Submissions S."/>
        </authorList>
    </citation>
    <scope>NUCLEOTIDE SEQUENCE [LARGE SCALE GENOMIC DNA]</scope>
    <source>
        <strain evidence="7">DSM 22618</strain>
    </source>
</reference>
<proteinExistence type="predicted"/>
<dbReference type="Gene3D" id="1.20.1080.10">
    <property type="entry name" value="Glycerol uptake facilitator protein"/>
    <property type="match status" value="1"/>
</dbReference>
<keyword evidence="2 5" id="KW-0812">Transmembrane</keyword>
<dbReference type="Pfam" id="PF10136">
    <property type="entry name" value="SpecificRecomb"/>
    <property type="match status" value="1"/>
</dbReference>
<protein>
    <submittedName>
        <fullName evidence="6">Site-specific recombinase</fullName>
    </submittedName>
</protein>
<evidence type="ECO:0000313" key="6">
    <source>
        <dbReference type="EMBL" id="SMF26807.1"/>
    </source>
</evidence>
<evidence type="ECO:0000256" key="5">
    <source>
        <dbReference type="SAM" id="Phobius"/>
    </source>
</evidence>
<keyword evidence="4 5" id="KW-0472">Membrane</keyword>
<dbReference type="InterPro" id="IPR011385">
    <property type="entry name" value="Site-sp_rcmbase"/>
</dbReference>
<gene>
    <name evidence="6" type="ORF">SAMN02745746_02245</name>
</gene>
<feature type="transmembrane region" description="Helical" evidence="5">
    <location>
        <begin position="432"/>
        <end position="456"/>
    </location>
</feature>
<evidence type="ECO:0000313" key="7">
    <source>
        <dbReference type="Proteomes" id="UP000192920"/>
    </source>
</evidence>
<dbReference type="Proteomes" id="UP000192920">
    <property type="component" value="Unassembled WGS sequence"/>
</dbReference>
<dbReference type="InterPro" id="IPR023271">
    <property type="entry name" value="Aquaporin-like"/>
</dbReference>
<dbReference type="GO" id="GO:0016020">
    <property type="term" value="C:membrane"/>
    <property type="evidence" value="ECO:0007669"/>
    <property type="project" value="UniProtKB-SubCell"/>
</dbReference>
<dbReference type="STRING" id="1123014.SAMN02745746_02245"/>
<evidence type="ECO:0000256" key="1">
    <source>
        <dbReference type="ARBA" id="ARBA00004141"/>
    </source>
</evidence>
<evidence type="ECO:0000256" key="2">
    <source>
        <dbReference type="ARBA" id="ARBA00022692"/>
    </source>
</evidence>
<dbReference type="AlphaFoldDB" id="A0A1Y6BSZ2"/>
<sequence length="674" mass="75031">MDTLLRALADGQAHSPTSLLAGLIDLVRPAHPSDSAQAIKNVRALSYLLEQQPDYRANLRRCLLQQLSSTRQIQLYTDVGVLSNAGFFSSMKTRIGERLLPPPQNPDYLKDVFSSLFRDKRDYQWVQQLPQEVCGDVWRALHWEEETDTEARAHTRWQLLEAVQVLSSRIVAIGLEPELVRVHPDIERFESPFLHLNAEVFRFVESQHHAATDDSETGEDEKHILVLLEQCEGIVLRIRKNAARYGISVSLTYHLQRLQQHIHRLRQVLTLLTPGYDPAADPTLFQFLGELVRADNRHHKLSDLFTSNIELLALQVTEHAGQRGEHYIAESRSEWLGMAKAAMGAGLVVGFMALIKLTLAQAHLPLLLEGMAFGLNYAFGFMLIQLLHFTVATKQPAMTAARLAAAIHTPNGGKAQLSELTELVVSVLRTQFIAIVGNVVMALPVAWAIAAGWKHLFGSQAVSVVKAQHLLHEIDPLASLSLFHAAIAGVYLFLAGLIAGYYDNLAIYQRIPERLAALPWLNRLIGEQRTRRVAQYVEHNLGALAGNFYFGLFLGLTGTIGLLLGLPIDIRHITFASANLAFAAVGLDYAISGQTLAWSALGIGLIGLLNLLVSFNLALWVALRSRKLTLRDALPLLPAVARHFLHRPLDFFWPPRRPAVEDETMVETLEAGQR</sequence>
<feature type="transmembrane region" description="Helical" evidence="5">
    <location>
        <begin position="335"/>
        <end position="354"/>
    </location>
</feature>
<evidence type="ECO:0000256" key="4">
    <source>
        <dbReference type="ARBA" id="ARBA00023136"/>
    </source>
</evidence>
<name>A0A1Y6BSZ2_9NEIS</name>
<dbReference type="RefSeq" id="WP_085276498.1">
    <property type="nucleotide sequence ID" value="NZ_FXAG01000011.1"/>
</dbReference>
<dbReference type="PIRSF" id="PIRSF015380">
    <property type="entry name" value="Site-sp_rcmb"/>
    <property type="match status" value="1"/>
</dbReference>
<feature type="transmembrane region" description="Helical" evidence="5">
    <location>
        <begin position="366"/>
        <end position="388"/>
    </location>
</feature>
<comment type="subcellular location">
    <subcellularLocation>
        <location evidence="1">Membrane</location>
        <topology evidence="1">Multi-pass membrane protein</topology>
    </subcellularLocation>
</comment>
<evidence type="ECO:0000256" key="3">
    <source>
        <dbReference type="ARBA" id="ARBA00022989"/>
    </source>
</evidence>
<accession>A0A1Y6BSZ2</accession>
<feature type="transmembrane region" description="Helical" evidence="5">
    <location>
        <begin position="597"/>
        <end position="623"/>
    </location>
</feature>
<keyword evidence="7" id="KW-1185">Reference proteome</keyword>